<evidence type="ECO:0000256" key="1">
    <source>
        <dbReference type="SAM" id="MobiDB-lite"/>
    </source>
</evidence>
<feature type="compositionally biased region" description="Acidic residues" evidence="1">
    <location>
        <begin position="235"/>
        <end position="244"/>
    </location>
</feature>
<gene>
    <name evidence="2" type="ORF">B0J13DRAFT_627558</name>
</gene>
<evidence type="ECO:0000313" key="3">
    <source>
        <dbReference type="Proteomes" id="UP000717696"/>
    </source>
</evidence>
<accession>A0A9P9DZG8</accession>
<sequence length="274" mass="29958">MPKLAYFQAPNFDINPDSSTAPKLGSIFSNLDRITSPLNQDDYIDIPKELMNETANSNFTATVNKTVGIAASLNANIAQGIAGTGDLVYAFARSTQDIYQCELLETLEFEPTDQLVADFILASPRVRSFLEHSLLGLKKVYMITGLKVATGFSRSYSREVQNGPKVNFGVDATAFGIPVGAGPGLDLTVENATTISHGRSTTKIVFAYRAIRIKRRRNLEVSFRHKEGGLYSLNESDDSEDSDDDSGKGPWDIEPVSQEERSGDFSGSEIVQMI</sequence>
<proteinExistence type="predicted"/>
<dbReference type="EMBL" id="JAGMUU010000022">
    <property type="protein sequence ID" value="KAH7127827.1"/>
    <property type="molecule type" value="Genomic_DNA"/>
</dbReference>
<dbReference type="AlphaFoldDB" id="A0A9P9DZG8"/>
<evidence type="ECO:0000313" key="2">
    <source>
        <dbReference type="EMBL" id="KAH7127827.1"/>
    </source>
</evidence>
<name>A0A9P9DZG8_9HYPO</name>
<keyword evidence="3" id="KW-1185">Reference proteome</keyword>
<organism evidence="2 3">
    <name type="scientific">Dactylonectria estremocensis</name>
    <dbReference type="NCBI Taxonomy" id="1079267"/>
    <lineage>
        <taxon>Eukaryota</taxon>
        <taxon>Fungi</taxon>
        <taxon>Dikarya</taxon>
        <taxon>Ascomycota</taxon>
        <taxon>Pezizomycotina</taxon>
        <taxon>Sordariomycetes</taxon>
        <taxon>Hypocreomycetidae</taxon>
        <taxon>Hypocreales</taxon>
        <taxon>Nectriaceae</taxon>
        <taxon>Dactylonectria</taxon>
    </lineage>
</organism>
<comment type="caution">
    <text evidence="2">The sequence shown here is derived from an EMBL/GenBank/DDBJ whole genome shotgun (WGS) entry which is preliminary data.</text>
</comment>
<feature type="region of interest" description="Disordered" evidence="1">
    <location>
        <begin position="230"/>
        <end position="274"/>
    </location>
</feature>
<dbReference type="OrthoDB" id="4500473at2759"/>
<dbReference type="Proteomes" id="UP000717696">
    <property type="component" value="Unassembled WGS sequence"/>
</dbReference>
<reference evidence="2" key="1">
    <citation type="journal article" date="2021" name="Nat. Commun.">
        <title>Genetic determinants of endophytism in the Arabidopsis root mycobiome.</title>
        <authorList>
            <person name="Mesny F."/>
            <person name="Miyauchi S."/>
            <person name="Thiergart T."/>
            <person name="Pickel B."/>
            <person name="Atanasova L."/>
            <person name="Karlsson M."/>
            <person name="Huettel B."/>
            <person name="Barry K.W."/>
            <person name="Haridas S."/>
            <person name="Chen C."/>
            <person name="Bauer D."/>
            <person name="Andreopoulos W."/>
            <person name="Pangilinan J."/>
            <person name="LaButti K."/>
            <person name="Riley R."/>
            <person name="Lipzen A."/>
            <person name="Clum A."/>
            <person name="Drula E."/>
            <person name="Henrissat B."/>
            <person name="Kohler A."/>
            <person name="Grigoriev I.V."/>
            <person name="Martin F.M."/>
            <person name="Hacquard S."/>
        </authorList>
    </citation>
    <scope>NUCLEOTIDE SEQUENCE</scope>
    <source>
        <strain evidence="2">MPI-CAGE-AT-0021</strain>
    </source>
</reference>
<protein>
    <submittedName>
        <fullName evidence="2">Uncharacterized protein</fullName>
    </submittedName>
</protein>